<feature type="transmembrane region" description="Helical" evidence="1">
    <location>
        <begin position="198"/>
        <end position="222"/>
    </location>
</feature>
<keyword evidence="1" id="KW-0472">Membrane</keyword>
<feature type="transmembrane region" description="Helical" evidence="1">
    <location>
        <begin position="234"/>
        <end position="255"/>
    </location>
</feature>
<feature type="transmembrane region" description="Helical" evidence="1">
    <location>
        <begin position="112"/>
        <end position="129"/>
    </location>
</feature>
<keyword evidence="1" id="KW-1133">Transmembrane helix</keyword>
<accession>A0A9D1XMD8</accession>
<dbReference type="EMBL" id="DXET01000211">
    <property type="protein sequence ID" value="HIX82163.1"/>
    <property type="molecule type" value="Genomic_DNA"/>
</dbReference>
<protein>
    <submittedName>
        <fullName evidence="2">Uncharacterized protein</fullName>
    </submittedName>
</protein>
<evidence type="ECO:0000313" key="2">
    <source>
        <dbReference type="EMBL" id="HIX82163.1"/>
    </source>
</evidence>
<evidence type="ECO:0000256" key="1">
    <source>
        <dbReference type="SAM" id="Phobius"/>
    </source>
</evidence>
<dbReference type="AlphaFoldDB" id="A0A9D1XMD8"/>
<proteinExistence type="predicted"/>
<name>A0A9D1XMD8_9FIRM</name>
<keyword evidence="1" id="KW-0812">Transmembrane</keyword>
<reference evidence="2" key="1">
    <citation type="journal article" date="2021" name="PeerJ">
        <title>Extensive microbial diversity within the chicken gut microbiome revealed by metagenomics and culture.</title>
        <authorList>
            <person name="Gilroy R."/>
            <person name="Ravi A."/>
            <person name="Getino M."/>
            <person name="Pursley I."/>
            <person name="Horton D.L."/>
            <person name="Alikhan N.F."/>
            <person name="Baker D."/>
            <person name="Gharbi K."/>
            <person name="Hall N."/>
            <person name="Watson M."/>
            <person name="Adriaenssens E.M."/>
            <person name="Foster-Nyarko E."/>
            <person name="Jarju S."/>
            <person name="Secka A."/>
            <person name="Antonio M."/>
            <person name="Oren A."/>
            <person name="Chaudhuri R.R."/>
            <person name="La Ragione R."/>
            <person name="Hildebrand F."/>
            <person name="Pallen M.J."/>
        </authorList>
    </citation>
    <scope>NUCLEOTIDE SEQUENCE</scope>
    <source>
        <strain evidence="2">ChiGjej1B1-14440</strain>
    </source>
</reference>
<evidence type="ECO:0000313" key="3">
    <source>
        <dbReference type="Proteomes" id="UP000886724"/>
    </source>
</evidence>
<feature type="transmembrane region" description="Helical" evidence="1">
    <location>
        <begin position="261"/>
        <end position="284"/>
    </location>
</feature>
<feature type="transmembrane region" description="Helical" evidence="1">
    <location>
        <begin position="83"/>
        <end position="105"/>
    </location>
</feature>
<comment type="caution">
    <text evidence="2">The sequence shown here is derived from an EMBL/GenBank/DDBJ whole genome shotgun (WGS) entry which is preliminary data.</text>
</comment>
<feature type="transmembrane region" description="Helical" evidence="1">
    <location>
        <begin position="141"/>
        <end position="165"/>
    </location>
</feature>
<reference evidence="2" key="2">
    <citation type="submission" date="2021-04" db="EMBL/GenBank/DDBJ databases">
        <authorList>
            <person name="Gilroy R."/>
        </authorList>
    </citation>
    <scope>NUCLEOTIDE SEQUENCE</scope>
    <source>
        <strain evidence="2">ChiGjej1B1-14440</strain>
    </source>
</reference>
<feature type="transmembrane region" description="Helical" evidence="1">
    <location>
        <begin position="12"/>
        <end position="31"/>
    </location>
</feature>
<feature type="transmembrane region" description="Helical" evidence="1">
    <location>
        <begin position="43"/>
        <end position="63"/>
    </location>
</feature>
<gene>
    <name evidence="2" type="ORF">H9980_09380</name>
</gene>
<feature type="transmembrane region" description="Helical" evidence="1">
    <location>
        <begin position="296"/>
        <end position="314"/>
    </location>
</feature>
<organism evidence="2 3">
    <name type="scientific">Candidatus Erysipelatoclostridium merdavium</name>
    <dbReference type="NCBI Taxonomy" id="2838566"/>
    <lineage>
        <taxon>Bacteria</taxon>
        <taxon>Bacillati</taxon>
        <taxon>Bacillota</taxon>
        <taxon>Erysipelotrichia</taxon>
        <taxon>Erysipelotrichales</taxon>
        <taxon>Erysipelotrichales incertae sedis</taxon>
    </lineage>
</organism>
<dbReference type="Proteomes" id="UP000886724">
    <property type="component" value="Unassembled WGS sequence"/>
</dbReference>
<sequence>MNNLYKNDLKQLKNVFIIYSGFILLDLVLYFTSYQDDFPVTMLKAIVFIASIIVPAFNLRYLFDSGNYSQYLSLPITKKQSFIIKYLSGLTVLLLPLVFYSLIALIFDLHNFGNVLIILLMIIGIYYSLGNLTAYLTTSIIMNICLQVIVFVAPIIIFICIFAVYQTFIRGIIITALPDTVLDLLIPIYSLMKAGIESVAINEILICIFYSLAFTICGFLACLKRNSLTNYHGFTNNVIAQIIKMVIIVVISWMFTGLTDVLSMSISVLLAISIIATFMTVFLIQYIYTKKIKYKANILQASIISIITLGLFLGGKSFIEDYIPGNIESVTINHDIQFALSKNLLNKNAYLKDKNMIDTVVEIHQEILDTKCSYGDYEIGIVYQLKNGRQIVRNYWLNYNDYQAIVEKFNQEMIRVWYYDYYQLVDMLDVIYQIDFADESENIDEQIINSEDIELFKNILIQQLQAFENDHSLLNEVEKSSPSSIYFGYDPEDKAIDLISYSYNDPLDRTIQEYNKIKAN</sequence>